<dbReference type="Pfam" id="PF00002">
    <property type="entry name" value="7tm_2"/>
    <property type="match status" value="1"/>
</dbReference>
<keyword evidence="9 17" id="KW-1133">Transmembrane helix</keyword>
<evidence type="ECO:0000256" key="3">
    <source>
        <dbReference type="ARBA" id="ARBA00022475"/>
    </source>
</evidence>
<evidence type="ECO:0000256" key="13">
    <source>
        <dbReference type="ARBA" id="ARBA00023170"/>
    </source>
</evidence>
<dbReference type="GO" id="GO:0007166">
    <property type="term" value="P:cell surface receptor signaling pathway"/>
    <property type="evidence" value="ECO:0007669"/>
    <property type="project" value="InterPro"/>
</dbReference>
<evidence type="ECO:0000256" key="14">
    <source>
        <dbReference type="ARBA" id="ARBA00023180"/>
    </source>
</evidence>
<comment type="subcellular location">
    <subcellularLocation>
        <location evidence="1">Cell membrane</location>
        <topology evidence="1">Multi-pass membrane protein</topology>
    </subcellularLocation>
</comment>
<keyword evidence="10" id="KW-0297">G-protein coupled receptor</keyword>
<dbReference type="PROSITE" id="PS00650">
    <property type="entry name" value="G_PROTEIN_RECEP_F2_2"/>
    <property type="match status" value="1"/>
</dbReference>
<dbReference type="GO" id="GO:0005509">
    <property type="term" value="F:calcium ion binding"/>
    <property type="evidence" value="ECO:0007669"/>
    <property type="project" value="InterPro"/>
</dbReference>
<feature type="transmembrane region" description="Helical" evidence="17">
    <location>
        <begin position="570"/>
        <end position="592"/>
    </location>
</feature>
<evidence type="ECO:0000259" key="18">
    <source>
        <dbReference type="PROSITE" id="PS50026"/>
    </source>
</evidence>
<feature type="domain" description="EGF-like" evidence="18">
    <location>
        <begin position="152"/>
        <end position="189"/>
    </location>
</feature>
<dbReference type="PROSITE" id="PS50221">
    <property type="entry name" value="GAIN_B"/>
    <property type="match status" value="1"/>
</dbReference>
<dbReference type="FunFam" id="2.10.25.10:FF:000038">
    <property type="entry name" value="Fibrillin 2"/>
    <property type="match status" value="4"/>
</dbReference>
<evidence type="ECO:0000256" key="12">
    <source>
        <dbReference type="ARBA" id="ARBA00023157"/>
    </source>
</evidence>
<feature type="transmembrane region" description="Helical" evidence="17">
    <location>
        <begin position="751"/>
        <end position="774"/>
    </location>
</feature>
<feature type="transmembrane region" description="Helical" evidence="17">
    <location>
        <begin position="604"/>
        <end position="626"/>
    </location>
</feature>
<dbReference type="PRINTS" id="PR01128">
    <property type="entry name" value="EMR1HORMONER"/>
</dbReference>
<dbReference type="InterPro" id="IPR017983">
    <property type="entry name" value="GPCR_2_secretin-like_CS"/>
</dbReference>
<evidence type="ECO:0000256" key="7">
    <source>
        <dbReference type="ARBA" id="ARBA00022737"/>
    </source>
</evidence>
<keyword evidence="14" id="KW-0325">Glycoprotein</keyword>
<evidence type="ECO:0000256" key="6">
    <source>
        <dbReference type="ARBA" id="ARBA00022729"/>
    </source>
</evidence>
<dbReference type="Pfam" id="PF01825">
    <property type="entry name" value="GPS"/>
    <property type="match status" value="1"/>
</dbReference>
<dbReference type="PANTHER" id="PTHR12011:SF433">
    <property type="entry name" value="ADHESION G PROTEIN-COUPLED RECEPTOR E1-LIKE-RELATED"/>
    <property type="match status" value="1"/>
</dbReference>
<dbReference type="AlphaFoldDB" id="A0A8C3F8C3"/>
<keyword evidence="22" id="KW-1185">Reference proteome</keyword>
<dbReference type="PROSITE" id="PS50026">
    <property type="entry name" value="EGF_3"/>
    <property type="match status" value="4"/>
</dbReference>
<dbReference type="SMART" id="SM00181">
    <property type="entry name" value="EGF"/>
    <property type="match status" value="5"/>
</dbReference>
<dbReference type="FunFam" id="1.20.1070.10:FF:000054">
    <property type="entry name" value="Adhesion G protein-coupled receptor E3"/>
    <property type="match status" value="1"/>
</dbReference>
<dbReference type="GeneTree" id="ENSGT00940000163334"/>
<dbReference type="CDD" id="cd00054">
    <property type="entry name" value="EGF_CA"/>
    <property type="match status" value="5"/>
</dbReference>
<reference evidence="21" key="2">
    <citation type="submission" date="2025-09" db="UniProtKB">
        <authorList>
            <consortium name="Ensembl"/>
        </authorList>
    </citation>
    <scope>IDENTIFICATION</scope>
</reference>
<dbReference type="InterPro" id="IPR049883">
    <property type="entry name" value="NOTCH1_EGF-like"/>
</dbReference>
<feature type="domain" description="GAIN-B" evidence="19">
    <location>
        <begin position="369"/>
        <end position="535"/>
    </location>
</feature>
<dbReference type="InterPro" id="IPR000832">
    <property type="entry name" value="GPCR_2_secretin-like"/>
</dbReference>
<evidence type="ECO:0000256" key="4">
    <source>
        <dbReference type="ARBA" id="ARBA00022536"/>
    </source>
</evidence>
<dbReference type="SMART" id="SM00303">
    <property type="entry name" value="GPS"/>
    <property type="match status" value="1"/>
</dbReference>
<keyword evidence="8" id="KW-0106">Calcium</keyword>
<organism evidence="21 22">
    <name type="scientific">Chrysemys picta bellii</name>
    <name type="common">Western painted turtle</name>
    <name type="synonym">Emys bellii</name>
    <dbReference type="NCBI Taxonomy" id="8478"/>
    <lineage>
        <taxon>Eukaryota</taxon>
        <taxon>Metazoa</taxon>
        <taxon>Chordata</taxon>
        <taxon>Craniata</taxon>
        <taxon>Vertebrata</taxon>
        <taxon>Euteleostomi</taxon>
        <taxon>Archelosauria</taxon>
        <taxon>Testudinata</taxon>
        <taxon>Testudines</taxon>
        <taxon>Cryptodira</taxon>
        <taxon>Durocryptodira</taxon>
        <taxon>Testudinoidea</taxon>
        <taxon>Emydidae</taxon>
        <taxon>Chrysemys</taxon>
    </lineage>
</organism>
<dbReference type="PRINTS" id="PR00249">
    <property type="entry name" value="GPCRSECRETIN"/>
</dbReference>
<dbReference type="PROSITE" id="PS01187">
    <property type="entry name" value="EGF_CA"/>
    <property type="match status" value="2"/>
</dbReference>
<proteinExistence type="inferred from homology"/>
<evidence type="ECO:0000256" key="2">
    <source>
        <dbReference type="ARBA" id="ARBA00007343"/>
    </source>
</evidence>
<dbReference type="Ensembl" id="ENSCPBT00000002999.1">
    <property type="protein sequence ID" value="ENSCPBP00000002451.1"/>
    <property type="gene ID" value="ENSCPBG00000001880.1"/>
</dbReference>
<keyword evidence="12" id="KW-1015">Disulfide bond</keyword>
<dbReference type="Gene3D" id="2.60.220.50">
    <property type="match status" value="1"/>
</dbReference>
<comment type="similarity">
    <text evidence="2">Belongs to the G-protein coupled receptor 2 family. Adhesion G-protein coupled receptor (ADGR) subfamily.</text>
</comment>
<feature type="domain" description="G-protein coupled receptors family 2 profile 2" evidence="20">
    <location>
        <begin position="534"/>
        <end position="775"/>
    </location>
</feature>
<feature type="domain" description="EGF-like" evidence="18">
    <location>
        <begin position="216"/>
        <end position="255"/>
    </location>
</feature>
<evidence type="ECO:0000313" key="22">
    <source>
        <dbReference type="Proteomes" id="UP000694380"/>
    </source>
</evidence>
<evidence type="ECO:0000256" key="1">
    <source>
        <dbReference type="ARBA" id="ARBA00004651"/>
    </source>
</evidence>
<dbReference type="InterPro" id="IPR001740">
    <property type="entry name" value="GPCR_2_EMR1-like_rcpt"/>
</dbReference>
<keyword evidence="13" id="KW-0675">Receptor</keyword>
<dbReference type="InterPro" id="IPR046338">
    <property type="entry name" value="GAIN_dom_sf"/>
</dbReference>
<keyword evidence="15" id="KW-0807">Transducer</keyword>
<feature type="domain" description="EGF-like" evidence="18">
    <location>
        <begin position="12"/>
        <end position="51"/>
    </location>
</feature>
<evidence type="ECO:0000256" key="10">
    <source>
        <dbReference type="ARBA" id="ARBA00023040"/>
    </source>
</evidence>
<dbReference type="GO" id="GO:0005886">
    <property type="term" value="C:plasma membrane"/>
    <property type="evidence" value="ECO:0007669"/>
    <property type="project" value="UniProtKB-SubCell"/>
</dbReference>
<feature type="domain" description="EGF-like" evidence="18">
    <location>
        <begin position="64"/>
        <end position="103"/>
    </location>
</feature>
<dbReference type="InterPro" id="IPR001881">
    <property type="entry name" value="EGF-like_Ca-bd_dom"/>
</dbReference>
<dbReference type="PROSITE" id="PS50261">
    <property type="entry name" value="G_PROTEIN_RECEP_F2_4"/>
    <property type="match status" value="1"/>
</dbReference>
<dbReference type="PANTHER" id="PTHR12011">
    <property type="entry name" value="ADHESION G-PROTEIN COUPLED RECEPTOR"/>
    <property type="match status" value="1"/>
</dbReference>
<accession>A0A8C3F8C3</accession>
<evidence type="ECO:0000313" key="21">
    <source>
        <dbReference type="Ensembl" id="ENSCPBP00000002451.1"/>
    </source>
</evidence>
<dbReference type="GO" id="GO:0007189">
    <property type="term" value="P:adenylate cyclase-activating G protein-coupled receptor signaling pathway"/>
    <property type="evidence" value="ECO:0007669"/>
    <property type="project" value="TreeGrafter"/>
</dbReference>
<dbReference type="InterPro" id="IPR000152">
    <property type="entry name" value="EGF-type_Asp/Asn_hydroxyl_site"/>
</dbReference>
<keyword evidence="11 17" id="KW-0472">Membrane</keyword>
<evidence type="ECO:0000256" key="17">
    <source>
        <dbReference type="SAM" id="Phobius"/>
    </source>
</evidence>
<evidence type="ECO:0000256" key="5">
    <source>
        <dbReference type="ARBA" id="ARBA00022692"/>
    </source>
</evidence>
<evidence type="ECO:0000256" key="8">
    <source>
        <dbReference type="ARBA" id="ARBA00022837"/>
    </source>
</evidence>
<feature type="transmembrane region" description="Helical" evidence="17">
    <location>
        <begin position="646"/>
        <end position="666"/>
    </location>
</feature>
<dbReference type="InterPro" id="IPR018097">
    <property type="entry name" value="EGF_Ca-bd_CS"/>
</dbReference>
<protein>
    <submittedName>
        <fullName evidence="21">Uncharacterized protein</fullName>
    </submittedName>
</protein>
<dbReference type="InterPro" id="IPR000742">
    <property type="entry name" value="EGF"/>
</dbReference>
<dbReference type="GO" id="GO:0004930">
    <property type="term" value="F:G protein-coupled receptor activity"/>
    <property type="evidence" value="ECO:0007669"/>
    <property type="project" value="UniProtKB-KW"/>
</dbReference>
<feature type="transmembrane region" description="Helical" evidence="17">
    <location>
        <begin position="536"/>
        <end position="558"/>
    </location>
</feature>
<dbReference type="InterPro" id="IPR000203">
    <property type="entry name" value="GPS"/>
</dbReference>
<dbReference type="Proteomes" id="UP000694380">
    <property type="component" value="Unplaced"/>
</dbReference>
<dbReference type="Gene3D" id="2.10.25.10">
    <property type="entry name" value="Laminin"/>
    <property type="match status" value="5"/>
</dbReference>
<keyword evidence="6" id="KW-0732">Signal</keyword>
<evidence type="ECO:0000256" key="16">
    <source>
        <dbReference type="PROSITE-ProRule" id="PRU00076"/>
    </source>
</evidence>
<sequence>RTVQSISSCAADIDECQGPSPADCGPHANCTNVPGSYYCTCIDGYESSSGKANFTHASENTCQDIDECQGPSPADCGPHAKCINLPGNYYCSCIDGYELSSGEANFTHTSQNTCQEPAATPELGLRVGVSGHRSPGYPSSRTVQSVPSCVADIDECQGPADCGPHANCTNVPGNYSCTCIDGAQSPGSHHPAQYRWVIQEHLPARTVQSVPSCVADIDECQGPNPADCGPHAKCTNVPGNYSCTCIDGYEPSSGKANFTHASENTCQGELSSGSTYCGPHAKCTNVPGNYSCSCIDGYESSTGKTNFTHASENTCQGELSPYPHLLRPPPSHTQMLNASDSFNSVLNSTSLWDEGGEGEVVTAVTLVLETMELSTLAIALQSPEKTTQNMMTPSMGEGGRVALRATCHEIRGYTLCPKSTGSLGAAAFISYSNLDSIISARRPKPWSCRWPWVCYRLVITETTFRGPVRMRMILLCFQAKKEDEESFCVYWKVVAGSGSWSQDGCTAVDTNSTHTTCSCDHLSSFAVLTESYPLSIITYMGLTLSLLCLFLAILTFLLCRSIRNISTSLLLQLCLCLFLADLLFLIPCPWALCLPQVACAVIAGLLHYLFLACFSWMFLEGLHLFLTVRNLKVMNYTSASLFKKRFMYPFGYGFPALVVAISAAVNPDGYGTSKHCWLSLDRGFRWSFLGPVCAIILVDPPDPIALHRVIVTGSLHLPLTRLLTFKAIAQLFVLGCTWSLGLLQVGPAATVMAYLFTIVNSLQGAFIFLVHCLLNRQVREEYRRWIKGFQTLSTKYQMSDLSMSAVPTTSTKTVRGPLLCSNTCL</sequence>
<dbReference type="InterPro" id="IPR017981">
    <property type="entry name" value="GPCR_2-like_7TM"/>
</dbReference>
<evidence type="ECO:0000259" key="19">
    <source>
        <dbReference type="PROSITE" id="PS50221"/>
    </source>
</evidence>
<dbReference type="Pfam" id="PF07645">
    <property type="entry name" value="EGF_CA"/>
    <property type="match status" value="5"/>
</dbReference>
<evidence type="ECO:0000256" key="15">
    <source>
        <dbReference type="ARBA" id="ARBA00023224"/>
    </source>
</evidence>
<dbReference type="SMART" id="SM00179">
    <property type="entry name" value="EGF_CA"/>
    <property type="match status" value="5"/>
</dbReference>
<keyword evidence="7" id="KW-0677">Repeat</keyword>
<comment type="caution">
    <text evidence="16">Lacks conserved residue(s) required for the propagation of feature annotation.</text>
</comment>
<keyword evidence="5 17" id="KW-0812">Transmembrane</keyword>
<name>A0A8C3F8C3_CHRPI</name>
<dbReference type="SUPFAM" id="SSF57196">
    <property type="entry name" value="EGF/Laminin"/>
    <property type="match status" value="5"/>
</dbReference>
<keyword evidence="3" id="KW-1003">Cell membrane</keyword>
<dbReference type="PROSITE" id="PS00010">
    <property type="entry name" value="ASX_HYDROXYL"/>
    <property type="match status" value="4"/>
</dbReference>
<dbReference type="Gene3D" id="1.20.1070.10">
    <property type="entry name" value="Rhodopsin 7-helix transmembrane proteins"/>
    <property type="match status" value="1"/>
</dbReference>
<dbReference type="InterPro" id="IPR057244">
    <property type="entry name" value="GAIN_B"/>
</dbReference>
<evidence type="ECO:0000256" key="11">
    <source>
        <dbReference type="ARBA" id="ARBA00023136"/>
    </source>
</evidence>
<evidence type="ECO:0000259" key="20">
    <source>
        <dbReference type="PROSITE" id="PS50261"/>
    </source>
</evidence>
<evidence type="ECO:0000256" key="9">
    <source>
        <dbReference type="ARBA" id="ARBA00022989"/>
    </source>
</evidence>
<keyword evidence="4 16" id="KW-0245">EGF-like domain</keyword>
<reference evidence="21" key="1">
    <citation type="submission" date="2025-08" db="UniProtKB">
        <authorList>
            <consortium name="Ensembl"/>
        </authorList>
    </citation>
    <scope>IDENTIFICATION</scope>
</reference>